<dbReference type="AlphaFoldDB" id="A0A557RZE1"/>
<protein>
    <recommendedName>
        <fullName evidence="2">Anti sigma-E protein RseA N-terminal domain-containing protein</fullName>
    </recommendedName>
</protein>
<evidence type="ECO:0000259" key="2">
    <source>
        <dbReference type="Pfam" id="PF03872"/>
    </source>
</evidence>
<dbReference type="CDD" id="cd16328">
    <property type="entry name" value="RseA_N"/>
    <property type="match status" value="1"/>
</dbReference>
<feature type="transmembrane region" description="Helical" evidence="1">
    <location>
        <begin position="104"/>
        <end position="125"/>
    </location>
</feature>
<dbReference type="Pfam" id="PF03872">
    <property type="entry name" value="RseA_N"/>
    <property type="match status" value="1"/>
</dbReference>
<dbReference type="PANTHER" id="PTHR38104:SF1">
    <property type="entry name" value="ANTI-SIGMA-E FACTOR RSEA"/>
    <property type="match status" value="1"/>
</dbReference>
<dbReference type="PANTHER" id="PTHR38104">
    <property type="match status" value="1"/>
</dbReference>
<evidence type="ECO:0000256" key="1">
    <source>
        <dbReference type="SAM" id="Phobius"/>
    </source>
</evidence>
<dbReference type="SUPFAM" id="SSF89069">
    <property type="entry name" value="N-terminal, cytoplasmic domain of anti-sigmaE factor RseA"/>
    <property type="match status" value="1"/>
</dbReference>
<dbReference type="InterPro" id="IPR005572">
    <property type="entry name" value="Anti-sigma_E_RseA_N"/>
</dbReference>
<gene>
    <name evidence="3" type="ORF">FHP88_16755</name>
</gene>
<keyword evidence="1" id="KW-0472">Membrane</keyword>
<dbReference type="Proteomes" id="UP000316649">
    <property type="component" value="Unassembled WGS sequence"/>
</dbReference>
<name>A0A557RZE1_9GAMM</name>
<dbReference type="GO" id="GO:0016989">
    <property type="term" value="F:sigma factor antagonist activity"/>
    <property type="evidence" value="ECO:0007669"/>
    <property type="project" value="InterPro"/>
</dbReference>
<keyword evidence="1" id="KW-0812">Transmembrane</keyword>
<dbReference type="Gene3D" id="1.10.10.880">
    <property type="entry name" value="Anti sigma-E protein RseA, N-terminal domain"/>
    <property type="match status" value="1"/>
</dbReference>
<organism evidence="3 4">
    <name type="scientific">Sedimenticola selenatireducens</name>
    <dbReference type="NCBI Taxonomy" id="191960"/>
    <lineage>
        <taxon>Bacteria</taxon>
        <taxon>Pseudomonadati</taxon>
        <taxon>Pseudomonadota</taxon>
        <taxon>Gammaproteobacteria</taxon>
        <taxon>Chromatiales</taxon>
        <taxon>Sedimenticolaceae</taxon>
        <taxon>Sedimenticola</taxon>
    </lineage>
</organism>
<evidence type="ECO:0000313" key="3">
    <source>
        <dbReference type="EMBL" id="TVO70536.1"/>
    </source>
</evidence>
<dbReference type="InterPro" id="IPR036147">
    <property type="entry name" value="Anti-sigma_E_RseA_N_sf"/>
</dbReference>
<dbReference type="EMBL" id="VMNH01000024">
    <property type="protein sequence ID" value="TVO70536.1"/>
    <property type="molecule type" value="Genomic_DNA"/>
</dbReference>
<keyword evidence="1" id="KW-1133">Transmembrane helix</keyword>
<dbReference type="InterPro" id="IPR052383">
    <property type="entry name" value="Anti-sigma-E_RseA-like"/>
</dbReference>
<sequence length="209" mass="23153">MSTRSDNNMTDNINEQISALLDNELDLTEARNALDYLQGDDSLRQQWDHYHLIGDAMRGEAVRLSVESIADRVRAKLDNEAIESSSDHQQPVPISRNPRYRARWLKTAGGGLLAASVAAITVIAFPPMSGTVSDVSPQLVVENSLPQIQAPETQAAPYLVQSSSRWKNLSKPKVESKLNRYLIDHNEYVAPGGIGVIPYTSFVSYDTDR</sequence>
<keyword evidence="4" id="KW-1185">Reference proteome</keyword>
<reference evidence="3 4" key="1">
    <citation type="submission" date="2019-07" db="EMBL/GenBank/DDBJ databases">
        <title>The pathways for chlorine oxyanion respiration interact through the shared metabolite chlorate.</title>
        <authorList>
            <person name="Barnum T.P."/>
            <person name="Cheng Y."/>
            <person name="Hill K.A."/>
            <person name="Lucas L.N."/>
            <person name="Carlson H.K."/>
            <person name="Coates J.D."/>
        </authorList>
    </citation>
    <scope>NUCLEOTIDE SEQUENCE [LARGE SCALE GENOMIC DNA]</scope>
    <source>
        <strain evidence="3 4">BK-1</strain>
    </source>
</reference>
<comment type="caution">
    <text evidence="3">The sequence shown here is derived from an EMBL/GenBank/DDBJ whole genome shotgun (WGS) entry which is preliminary data.</text>
</comment>
<feature type="domain" description="Anti sigma-E protein RseA N-terminal" evidence="2">
    <location>
        <begin position="14"/>
        <end position="93"/>
    </location>
</feature>
<accession>A0A557RZE1</accession>
<proteinExistence type="predicted"/>
<dbReference type="OrthoDB" id="5298512at2"/>
<evidence type="ECO:0000313" key="4">
    <source>
        <dbReference type="Proteomes" id="UP000316649"/>
    </source>
</evidence>